<dbReference type="GO" id="GO:0034472">
    <property type="term" value="P:snRNA 3'-end processing"/>
    <property type="evidence" value="ECO:0007669"/>
    <property type="project" value="TreeGrafter"/>
</dbReference>
<evidence type="ECO:0000313" key="2">
    <source>
        <dbReference type="EMBL" id="EGZ06935.1"/>
    </source>
</evidence>
<dbReference type="AlphaFoldDB" id="G5AC61"/>
<feature type="compositionally biased region" description="Acidic residues" evidence="1">
    <location>
        <begin position="68"/>
        <end position="78"/>
    </location>
</feature>
<sequence length="1158" mass="127024">MEIQLNAAPDDEAPAASPSLSHAVPMSSLLSTDVSTPREDDAIRLDAAAAAPSRSGLSSLMNSPLKDEQEEDDGEEEGSVGIVENDVVLSASQESDAVQNDDQDVEMEAPVSKMPALRRPELRALQTQLQSALQRVRTEAAPAAKRAKKGKQSRRAKAAVNNAPAEAELELHRALDQLQRAVSTQFARPDLLLDVVQLSLGLCEAADAKDAVQSWVVLTQDKQSVDFDKTADKLPAKPIYGQLAAVVRRAVLAADETTASELLTLVLDWTLAHPTPAHWMWLLLSVSHMNSYCVQEFLFRAAIARCQEDKEEVAEFLPVLELLATKNPAQMVDILRDVLDECVANDKVSVGAGLCALDVVYRLVALASGSAVLVSSCDDNLQWIVTQELVTSLAAKFTTQSGSSNGSVGVNLASLEAQLLKFLRERSAELPNSGFQLLLLLQNLRASELPTQVGASVVSFQKKVLEFAGSESSCAFAKGIYRFLPYICQNTLRLLQTMVPAQGTTADVDMQSGNDEKVSDEAACQRFDEWKQWLCLLAKAISRKEVTEQLIKAELMLAELNEVPLALPLTDVQPADRALCELLTSLLTPASPEYVAFVRGIIHECQAAAPQARRCILGLIQTLLSLNDIEELISAAYELPVTLSTEQAASCMQQLARAKSWSGSLDSFALWKGVRGVEFWECFLDLVRSKDGVVASRALHLLARTPFLSLEDPNWQYRCVRKLSGVYFSLLRQYRAELVLQGDKISRVLSVPTDSDLQSRLQSLKMILFRVLALDGGVAHYPSSVYSMFASVWLDALLSTTSATSIPTHFPNGVNFADMDNDDDLLDERQVIRSERTISSKCTNLQSSQVITKVPEAKLVYRKTLDSSWEREMHAARVCSVYATEIFSQLLASTGTAASLLVDDQDNANTMPNAEEDEQLERRLKIVVDMLLERVIPCCGIPSDDIYKDMLPNRSSFDVDLRVEQWLNHFPAFLPLLRTVISTSTALGSLQLLRLVPVFKSALIVLLGHWNSVKGELSMENIDVPPYMRNQNQLAITCELMRLLRSTNWLPTPLGKAAELLPLTTPADIRSILFSCWFYLSDHPPRIGSRAPTPATSATTSPISSGSSPAGFSITGLATGGSTSSSSHPPLEFYLIPLRKALHRNIRKVGAKYPLFMC</sequence>
<dbReference type="InParanoid" id="G5AC61"/>
<dbReference type="Proteomes" id="UP000002640">
    <property type="component" value="Unassembled WGS sequence"/>
</dbReference>
<dbReference type="PANTHER" id="PTHR31697">
    <property type="entry name" value="INTEGRATOR COMPLEX SUBUNIT 5"/>
    <property type="match status" value="1"/>
</dbReference>
<evidence type="ECO:0000256" key="1">
    <source>
        <dbReference type="SAM" id="MobiDB-lite"/>
    </source>
</evidence>
<feature type="compositionally biased region" description="Low complexity" evidence="1">
    <location>
        <begin position="45"/>
        <end position="60"/>
    </location>
</feature>
<feature type="compositionally biased region" description="Basic residues" evidence="1">
    <location>
        <begin position="145"/>
        <end position="157"/>
    </location>
</feature>
<evidence type="ECO:0000313" key="3">
    <source>
        <dbReference type="Proteomes" id="UP000002640"/>
    </source>
</evidence>
<dbReference type="STRING" id="1094619.G5AC61"/>
<dbReference type="RefSeq" id="XP_009537699.1">
    <property type="nucleotide sequence ID" value="XM_009539404.1"/>
</dbReference>
<protein>
    <submittedName>
        <fullName evidence="2">Uncharacterized protein</fullName>
    </submittedName>
</protein>
<feature type="region of interest" description="Disordered" evidence="1">
    <location>
        <begin position="139"/>
        <end position="161"/>
    </location>
</feature>
<reference evidence="2 3" key="1">
    <citation type="journal article" date="2006" name="Science">
        <title>Phytophthora genome sequences uncover evolutionary origins and mechanisms of pathogenesis.</title>
        <authorList>
            <person name="Tyler B.M."/>
            <person name="Tripathy S."/>
            <person name="Zhang X."/>
            <person name="Dehal P."/>
            <person name="Jiang R.H."/>
            <person name="Aerts A."/>
            <person name="Arredondo F.D."/>
            <person name="Baxter L."/>
            <person name="Bensasson D."/>
            <person name="Beynon J.L."/>
            <person name="Chapman J."/>
            <person name="Damasceno C.M."/>
            <person name="Dorrance A.E."/>
            <person name="Dou D."/>
            <person name="Dickerman A.W."/>
            <person name="Dubchak I.L."/>
            <person name="Garbelotto M."/>
            <person name="Gijzen M."/>
            <person name="Gordon S.G."/>
            <person name="Govers F."/>
            <person name="Grunwald N.J."/>
            <person name="Huang W."/>
            <person name="Ivors K.L."/>
            <person name="Jones R.W."/>
            <person name="Kamoun S."/>
            <person name="Krampis K."/>
            <person name="Lamour K.H."/>
            <person name="Lee M.K."/>
            <person name="McDonald W.H."/>
            <person name="Medina M."/>
            <person name="Meijer H.J."/>
            <person name="Nordberg E.K."/>
            <person name="Maclean D.J."/>
            <person name="Ospina-Giraldo M.D."/>
            <person name="Morris P.F."/>
            <person name="Phuntumart V."/>
            <person name="Putnam N.H."/>
            <person name="Rash S."/>
            <person name="Rose J.K."/>
            <person name="Sakihama Y."/>
            <person name="Salamov A.A."/>
            <person name="Savidor A."/>
            <person name="Scheuring C.F."/>
            <person name="Smith B.M."/>
            <person name="Sobral B.W."/>
            <person name="Terry A."/>
            <person name="Torto-Alalibo T.A."/>
            <person name="Win J."/>
            <person name="Xu Z."/>
            <person name="Zhang H."/>
            <person name="Grigoriev I.V."/>
            <person name="Rokhsar D.S."/>
            <person name="Boore J.L."/>
        </authorList>
    </citation>
    <scope>NUCLEOTIDE SEQUENCE [LARGE SCALE GENOMIC DNA]</scope>
    <source>
        <strain evidence="2 3">P6497</strain>
    </source>
</reference>
<dbReference type="EMBL" id="JH159163">
    <property type="protein sequence ID" value="EGZ06935.1"/>
    <property type="molecule type" value="Genomic_DNA"/>
</dbReference>
<feature type="region of interest" description="Disordered" evidence="1">
    <location>
        <begin position="1"/>
        <end position="78"/>
    </location>
</feature>
<dbReference type="GO" id="GO:0032039">
    <property type="term" value="C:integrator complex"/>
    <property type="evidence" value="ECO:0007669"/>
    <property type="project" value="InterPro"/>
</dbReference>
<dbReference type="PANTHER" id="PTHR31697:SF2">
    <property type="entry name" value="INTEGRATOR COMPLEX SUBUNIT 5"/>
    <property type="match status" value="1"/>
</dbReference>
<dbReference type="InterPro" id="IPR040316">
    <property type="entry name" value="INTS5"/>
</dbReference>
<organism evidence="2 3">
    <name type="scientific">Phytophthora sojae (strain P6497)</name>
    <name type="common">Soybean stem and root rot agent</name>
    <name type="synonym">Phytophthora megasperma f. sp. glycines</name>
    <dbReference type="NCBI Taxonomy" id="1094619"/>
    <lineage>
        <taxon>Eukaryota</taxon>
        <taxon>Sar</taxon>
        <taxon>Stramenopiles</taxon>
        <taxon>Oomycota</taxon>
        <taxon>Peronosporomycetes</taxon>
        <taxon>Peronosporales</taxon>
        <taxon>Peronosporaceae</taxon>
        <taxon>Phytophthora</taxon>
    </lineage>
</organism>
<name>G5AC61_PHYSP</name>
<accession>G5AC61</accession>
<keyword evidence="3" id="KW-1185">Reference proteome</keyword>
<proteinExistence type="predicted"/>
<dbReference type="OMA" id="NHFPAFL"/>
<gene>
    <name evidence="2" type="ORF">PHYSODRAFT_307012</name>
</gene>
<dbReference type="GeneID" id="20642822"/>
<dbReference type="KEGG" id="psoj:PHYSODRAFT_307012"/>